<feature type="transmembrane region" description="Helical" evidence="1">
    <location>
        <begin position="62"/>
        <end position="84"/>
    </location>
</feature>
<feature type="transmembrane region" description="Helical" evidence="1">
    <location>
        <begin position="96"/>
        <end position="118"/>
    </location>
</feature>
<dbReference type="PANTHER" id="PTHR37309">
    <property type="entry name" value="SLR0284 PROTEIN"/>
    <property type="match status" value="1"/>
</dbReference>
<keyword evidence="3" id="KW-1185">Reference proteome</keyword>
<dbReference type="RefSeq" id="WP_114127669.1">
    <property type="nucleotide sequence ID" value="NZ_QOUI01000011.1"/>
</dbReference>
<evidence type="ECO:0000313" key="2">
    <source>
        <dbReference type="EMBL" id="RCK68383.1"/>
    </source>
</evidence>
<dbReference type="Proteomes" id="UP000252770">
    <property type="component" value="Unassembled WGS sequence"/>
</dbReference>
<gene>
    <name evidence="2" type="ORF">DT076_15735</name>
</gene>
<name>A0A367YR63_9ACTN</name>
<evidence type="ECO:0000256" key="1">
    <source>
        <dbReference type="SAM" id="Phobius"/>
    </source>
</evidence>
<feature type="transmembrane region" description="Helical" evidence="1">
    <location>
        <begin position="30"/>
        <end position="50"/>
    </location>
</feature>
<comment type="caution">
    <text evidence="2">The sequence shown here is derived from an EMBL/GenBank/DDBJ whole genome shotgun (WGS) entry which is preliminary data.</text>
</comment>
<dbReference type="EMBL" id="QOUI01000011">
    <property type="protein sequence ID" value="RCK68383.1"/>
    <property type="molecule type" value="Genomic_DNA"/>
</dbReference>
<dbReference type="PANTHER" id="PTHR37309:SF1">
    <property type="entry name" value="SLR0284 PROTEIN"/>
    <property type="match status" value="1"/>
</dbReference>
<evidence type="ECO:0000313" key="3">
    <source>
        <dbReference type="Proteomes" id="UP000252770"/>
    </source>
</evidence>
<sequence>MLLRLLANAAALAVATWVLPGISLTDGSTLQKVLVLLGVALIFGIVNAVVKPVFQLVTLPVIILSLGVFLLVINAAMLGLASWVSGLLDLGWHVDGFWNALFGALIVSVVSFVLNAFLPDRKNRRGRA</sequence>
<dbReference type="AlphaFoldDB" id="A0A367YR63"/>
<keyword evidence="1" id="KW-1133">Transmembrane helix</keyword>
<dbReference type="Pfam" id="PF04020">
    <property type="entry name" value="Phage_holin_4_2"/>
    <property type="match status" value="1"/>
</dbReference>
<organism evidence="2 3">
    <name type="scientific">Desertihabitans brevis</name>
    <dbReference type="NCBI Taxonomy" id="2268447"/>
    <lineage>
        <taxon>Bacteria</taxon>
        <taxon>Bacillati</taxon>
        <taxon>Actinomycetota</taxon>
        <taxon>Actinomycetes</taxon>
        <taxon>Propionibacteriales</taxon>
        <taxon>Propionibacteriaceae</taxon>
        <taxon>Desertihabitans</taxon>
    </lineage>
</organism>
<keyword evidence="1" id="KW-0472">Membrane</keyword>
<dbReference type="InterPro" id="IPR007165">
    <property type="entry name" value="Phage_holin_4_2"/>
</dbReference>
<reference evidence="2 3" key="1">
    <citation type="submission" date="2018-07" db="EMBL/GenBank/DDBJ databases">
        <title>Desertimonas flava gen. nov. sp. nov.</title>
        <authorList>
            <person name="Liu S."/>
        </authorList>
    </citation>
    <scope>NUCLEOTIDE SEQUENCE [LARGE SCALE GENOMIC DNA]</scope>
    <source>
        <strain evidence="2 3">16Sb5-5</strain>
    </source>
</reference>
<accession>A0A367YR63</accession>
<keyword evidence="1" id="KW-0812">Transmembrane</keyword>
<proteinExistence type="predicted"/>
<protein>
    <submittedName>
        <fullName evidence="2">Phage holin family protein</fullName>
    </submittedName>
</protein>